<name>A0A7I8D6W6_9BACL</name>
<reference evidence="8 9" key="1">
    <citation type="submission" date="2020-08" db="EMBL/GenBank/DDBJ databases">
        <title>Complete Genome Sequence of Effusibacillus dendaii Strain skT53, Isolated from Farmland soil.</title>
        <authorList>
            <person name="Konishi T."/>
            <person name="Kawasaki H."/>
        </authorList>
    </citation>
    <scope>NUCLEOTIDE SEQUENCE [LARGE SCALE GENOMIC DNA]</scope>
    <source>
        <strain evidence="9">skT53</strain>
    </source>
</reference>
<evidence type="ECO:0000259" key="7">
    <source>
        <dbReference type="PROSITE" id="PS50801"/>
    </source>
</evidence>
<comment type="function">
    <text evidence="1">In the phosphorylated form it could act as an anti-anti-sigma factor that counteracts SpoIIAB and thus releases sigma f from inhibition.</text>
</comment>
<dbReference type="InterPro" id="IPR003658">
    <property type="entry name" value="Anti-sigma_ant"/>
</dbReference>
<dbReference type="InterPro" id="IPR014237">
    <property type="entry name" value="Anti-sigma_F_ant"/>
</dbReference>
<dbReference type="InterPro" id="IPR002645">
    <property type="entry name" value="STAS_dom"/>
</dbReference>
<dbReference type="PANTHER" id="PTHR33495:SF2">
    <property type="entry name" value="ANTI-SIGMA FACTOR ANTAGONIST TM_1081-RELATED"/>
    <property type="match status" value="1"/>
</dbReference>
<dbReference type="GO" id="GO:0043856">
    <property type="term" value="F:anti-sigma factor antagonist activity"/>
    <property type="evidence" value="ECO:0007669"/>
    <property type="project" value="InterPro"/>
</dbReference>
<evidence type="ECO:0000256" key="1">
    <source>
        <dbReference type="ARBA" id="ARBA00001976"/>
    </source>
</evidence>
<dbReference type="NCBIfam" id="TIGR02886">
    <property type="entry name" value="spore_II_AA"/>
    <property type="match status" value="1"/>
</dbReference>
<dbReference type="GO" id="GO:0030435">
    <property type="term" value="P:sporulation resulting in formation of a cellular spore"/>
    <property type="evidence" value="ECO:0007669"/>
    <property type="project" value="UniProtKB-KW"/>
</dbReference>
<dbReference type="InterPro" id="IPR036513">
    <property type="entry name" value="STAS_dom_sf"/>
</dbReference>
<evidence type="ECO:0000313" key="9">
    <source>
        <dbReference type="Proteomes" id="UP000593802"/>
    </source>
</evidence>
<keyword evidence="9" id="KW-1185">Reference proteome</keyword>
<evidence type="ECO:0000256" key="5">
    <source>
        <dbReference type="ARBA" id="ARBA00022969"/>
    </source>
</evidence>
<dbReference type="AlphaFoldDB" id="A0A7I8D6W6"/>
<dbReference type="CDD" id="cd07043">
    <property type="entry name" value="STAS_anti-anti-sigma_factors"/>
    <property type="match status" value="1"/>
</dbReference>
<organism evidence="8 9">
    <name type="scientific">Effusibacillus dendaii</name>
    <dbReference type="NCBI Taxonomy" id="2743772"/>
    <lineage>
        <taxon>Bacteria</taxon>
        <taxon>Bacillati</taxon>
        <taxon>Bacillota</taxon>
        <taxon>Bacilli</taxon>
        <taxon>Bacillales</taxon>
        <taxon>Alicyclobacillaceae</taxon>
        <taxon>Effusibacillus</taxon>
    </lineage>
</organism>
<gene>
    <name evidence="8" type="primary">spoIIAA</name>
    <name evidence="8" type="ORF">skT53_08000</name>
</gene>
<dbReference type="SUPFAM" id="SSF52091">
    <property type="entry name" value="SpoIIaa-like"/>
    <property type="match status" value="1"/>
</dbReference>
<evidence type="ECO:0000256" key="3">
    <source>
        <dbReference type="ARBA" id="ARBA00020784"/>
    </source>
</evidence>
<dbReference type="Gene3D" id="3.30.750.24">
    <property type="entry name" value="STAS domain"/>
    <property type="match status" value="1"/>
</dbReference>
<dbReference type="EMBL" id="AP023366">
    <property type="protein sequence ID" value="BCJ85815.1"/>
    <property type="molecule type" value="Genomic_DNA"/>
</dbReference>
<dbReference type="Proteomes" id="UP000593802">
    <property type="component" value="Chromosome"/>
</dbReference>
<accession>A0A7I8D6W6</accession>
<keyword evidence="5" id="KW-0749">Sporulation</keyword>
<dbReference type="RefSeq" id="WP_200759887.1">
    <property type="nucleotide sequence ID" value="NZ_AP023366.1"/>
</dbReference>
<feature type="domain" description="STAS" evidence="7">
    <location>
        <begin position="3"/>
        <end position="113"/>
    </location>
</feature>
<dbReference type="PROSITE" id="PS50801">
    <property type="entry name" value="STAS"/>
    <property type="match status" value="1"/>
</dbReference>
<evidence type="ECO:0000313" key="8">
    <source>
        <dbReference type="EMBL" id="BCJ85815.1"/>
    </source>
</evidence>
<dbReference type="NCBIfam" id="TIGR00377">
    <property type="entry name" value="ant_ant_sig"/>
    <property type="match status" value="1"/>
</dbReference>
<evidence type="ECO:0000256" key="4">
    <source>
        <dbReference type="ARBA" id="ARBA00022553"/>
    </source>
</evidence>
<proteinExistence type="inferred from homology"/>
<sequence length="116" mass="12747">MSLHIEIEKMGTTLAVRLAGELDHHTAEMVRTRVDSEFEHGTSKNLILSLERLDFMDSSGLGVILGRYKQVSQLGGKMAICSVQGSIRKLFELSGIHKILPLYETESGALSEMGEA</sequence>
<evidence type="ECO:0000256" key="6">
    <source>
        <dbReference type="RuleBase" id="RU003749"/>
    </source>
</evidence>
<dbReference type="PANTHER" id="PTHR33495">
    <property type="entry name" value="ANTI-SIGMA FACTOR ANTAGONIST TM_1081-RELATED-RELATED"/>
    <property type="match status" value="1"/>
</dbReference>
<evidence type="ECO:0000256" key="2">
    <source>
        <dbReference type="ARBA" id="ARBA00009013"/>
    </source>
</evidence>
<dbReference type="Pfam" id="PF01740">
    <property type="entry name" value="STAS"/>
    <property type="match status" value="1"/>
</dbReference>
<comment type="similarity">
    <text evidence="2 6">Belongs to the anti-sigma-factor antagonist family.</text>
</comment>
<dbReference type="GO" id="GO:0045152">
    <property type="term" value="F:antisigma factor binding"/>
    <property type="evidence" value="ECO:0007669"/>
    <property type="project" value="InterPro"/>
</dbReference>
<dbReference type="KEGG" id="eff:skT53_08000"/>
<keyword evidence="4" id="KW-0597">Phosphoprotein</keyword>
<protein>
    <recommendedName>
        <fullName evidence="3 6">Anti-sigma F factor antagonist</fullName>
    </recommendedName>
    <alternativeName>
        <fullName evidence="6">Stage II sporulation protein</fullName>
    </alternativeName>
</protein>